<gene>
    <name evidence="2" type="ORF">Cha6605_1491</name>
</gene>
<evidence type="ECO:0000256" key="1">
    <source>
        <dbReference type="SAM" id="Phobius"/>
    </source>
</evidence>
<evidence type="ECO:0000313" key="2">
    <source>
        <dbReference type="EMBL" id="AFY92656.1"/>
    </source>
</evidence>
<dbReference type="HOGENOM" id="CLU_1755815_0_0_3"/>
<keyword evidence="1" id="KW-0472">Membrane</keyword>
<feature type="transmembrane region" description="Helical" evidence="1">
    <location>
        <begin position="129"/>
        <end position="149"/>
    </location>
</feature>
<dbReference type="Proteomes" id="UP000010366">
    <property type="component" value="Chromosome"/>
</dbReference>
<dbReference type="STRING" id="1173020.Cha6605_1491"/>
<feature type="transmembrane region" description="Helical" evidence="1">
    <location>
        <begin position="41"/>
        <end position="59"/>
    </location>
</feature>
<dbReference type="OrthoDB" id="2604018at2"/>
<protein>
    <submittedName>
        <fullName evidence="2">Uncharacterized protein</fullName>
    </submittedName>
</protein>
<dbReference type="RefSeq" id="WP_015158834.1">
    <property type="nucleotide sequence ID" value="NC_019697.1"/>
</dbReference>
<feature type="transmembrane region" description="Helical" evidence="1">
    <location>
        <begin position="94"/>
        <end position="117"/>
    </location>
</feature>
<dbReference type="AlphaFoldDB" id="K9UDZ4"/>
<name>K9UDZ4_CHAP6</name>
<keyword evidence="1" id="KW-1133">Transmembrane helix</keyword>
<organism evidence="2 3">
    <name type="scientific">Chamaesiphon minutus (strain ATCC 27169 / PCC 6605)</name>
    <dbReference type="NCBI Taxonomy" id="1173020"/>
    <lineage>
        <taxon>Bacteria</taxon>
        <taxon>Bacillati</taxon>
        <taxon>Cyanobacteriota</taxon>
        <taxon>Cyanophyceae</taxon>
        <taxon>Gomontiellales</taxon>
        <taxon>Chamaesiphonaceae</taxon>
        <taxon>Chamaesiphon</taxon>
    </lineage>
</organism>
<dbReference type="KEGG" id="cmp:Cha6605_1491"/>
<dbReference type="EMBL" id="CP003600">
    <property type="protein sequence ID" value="AFY92656.1"/>
    <property type="molecule type" value="Genomic_DNA"/>
</dbReference>
<keyword evidence="3" id="KW-1185">Reference proteome</keyword>
<dbReference type="PATRIC" id="fig|1173020.3.peg.1720"/>
<reference evidence="2 3" key="1">
    <citation type="submission" date="2012-05" db="EMBL/GenBank/DDBJ databases">
        <title>Finished chromosome of genome of Chamaesiphon sp. PCC 6605.</title>
        <authorList>
            <consortium name="US DOE Joint Genome Institute"/>
            <person name="Gugger M."/>
            <person name="Coursin T."/>
            <person name="Rippka R."/>
            <person name="Tandeau De Marsac N."/>
            <person name="Huntemann M."/>
            <person name="Wei C.-L."/>
            <person name="Han J."/>
            <person name="Detter J.C."/>
            <person name="Han C."/>
            <person name="Tapia R."/>
            <person name="Chen A."/>
            <person name="Kyrpides N."/>
            <person name="Mavromatis K."/>
            <person name="Markowitz V."/>
            <person name="Szeto E."/>
            <person name="Ivanova N."/>
            <person name="Pagani I."/>
            <person name="Pati A."/>
            <person name="Goodwin L."/>
            <person name="Nordberg H.P."/>
            <person name="Cantor M.N."/>
            <person name="Hua S.X."/>
            <person name="Woyke T."/>
            <person name="Kerfeld C.A."/>
        </authorList>
    </citation>
    <scope>NUCLEOTIDE SEQUENCE [LARGE SCALE GENOMIC DNA]</scope>
    <source>
        <strain evidence="3">ATCC 27169 / PCC 6605</strain>
    </source>
</reference>
<sequence>MTRLHSRSGVLLPWYTRFWNWCKQFPAILATGASTPPETTGIAAAALISAAIGAVMMMVTHHLTHTSSDIEQSIEWLGSWIPGSQSTDPVTGNIGTYAGVETVLLIGWIVSWVILHALLQHRQVRTRTVFFGTFGLLVAAIVMCWHPLFPYLPLH</sequence>
<accession>K9UDZ4</accession>
<dbReference type="eggNOG" id="ENOG5032AW1">
    <property type="taxonomic scope" value="Bacteria"/>
</dbReference>
<evidence type="ECO:0000313" key="3">
    <source>
        <dbReference type="Proteomes" id="UP000010366"/>
    </source>
</evidence>
<proteinExistence type="predicted"/>
<keyword evidence="1" id="KW-0812">Transmembrane</keyword>